<dbReference type="SUPFAM" id="SSF51735">
    <property type="entry name" value="NAD(P)-binding Rossmann-fold domains"/>
    <property type="match status" value="1"/>
</dbReference>
<dbReference type="AlphaFoldDB" id="A0A0G0QQH4"/>
<dbReference type="Proteomes" id="UP000034881">
    <property type="component" value="Unassembled WGS sequence"/>
</dbReference>
<dbReference type="Gene3D" id="3.40.50.720">
    <property type="entry name" value="NAD(P)-binding Rossmann-like Domain"/>
    <property type="match status" value="1"/>
</dbReference>
<name>A0A0G0QQH4_9BACT</name>
<dbReference type="InterPro" id="IPR036291">
    <property type="entry name" value="NAD(P)-bd_dom_sf"/>
</dbReference>
<reference evidence="3 4" key="1">
    <citation type="journal article" date="2015" name="Nature">
        <title>rRNA introns, odd ribosomes, and small enigmatic genomes across a large radiation of phyla.</title>
        <authorList>
            <person name="Brown C.T."/>
            <person name="Hug L.A."/>
            <person name="Thomas B.C."/>
            <person name="Sharon I."/>
            <person name="Castelle C.J."/>
            <person name="Singh A."/>
            <person name="Wilkins M.J."/>
            <person name="Williams K.H."/>
            <person name="Banfield J.F."/>
        </authorList>
    </citation>
    <scope>NUCLEOTIDE SEQUENCE [LARGE SCALE GENOMIC DNA]</scope>
</reference>
<comment type="caution">
    <text evidence="3">The sequence shown here is derived from an EMBL/GenBank/DDBJ whole genome shotgun (WGS) entry which is preliminary data.</text>
</comment>
<organism evidence="3 4">
    <name type="scientific">Candidatus Daviesbacteria bacterium GW2011_GWC2_40_12</name>
    <dbReference type="NCBI Taxonomy" id="1618431"/>
    <lineage>
        <taxon>Bacteria</taxon>
        <taxon>Candidatus Daviesiibacteriota</taxon>
    </lineage>
</organism>
<sequence length="309" mass="35121">MSKIIVTGGAGFIGSHLVDELVNLGHQVIVIDDFSTGNIERLNNSKSKIKILRQSLNQEAALLKKIPAILEDTEFIFHLAALPRIERSIVDPLGTHDANVNGTLVALELSKRLKAKRFIFVSSSSVYGNQEKLPLTEDLIPNPQNPYALHKLLGEHYCRLYAQLYKMPVIVFRLFNVYGPGMFSKGSYKLVFTKWLEQIESNIPLTIFGSGKQTRDFTYIADSIDGLVRGIKLDDKKIFEIINLGYGRQIEVNYLAKLFNHPTQYLPERGYEEKFKQADIRKAKNILGWEPKISIEKGVKMLLKDYLNH</sequence>
<feature type="domain" description="NAD-dependent epimerase/dehydratase" evidence="2">
    <location>
        <begin position="4"/>
        <end position="245"/>
    </location>
</feature>
<evidence type="ECO:0000313" key="3">
    <source>
        <dbReference type="EMBL" id="KKR42679.1"/>
    </source>
</evidence>
<proteinExistence type="inferred from homology"/>
<dbReference type="InterPro" id="IPR001509">
    <property type="entry name" value="Epimerase_deHydtase"/>
</dbReference>
<gene>
    <name evidence="3" type="ORF">UT77_C0001G0130</name>
</gene>
<protein>
    <submittedName>
        <fullName evidence="3">UDP-glucose 4-epimerase</fullName>
    </submittedName>
</protein>
<dbReference type="EMBL" id="LBYB01000001">
    <property type="protein sequence ID" value="KKR42679.1"/>
    <property type="molecule type" value="Genomic_DNA"/>
</dbReference>
<dbReference type="PATRIC" id="fig|1618431.3.peg.130"/>
<evidence type="ECO:0000256" key="1">
    <source>
        <dbReference type="ARBA" id="ARBA00007637"/>
    </source>
</evidence>
<dbReference type="Pfam" id="PF01370">
    <property type="entry name" value="Epimerase"/>
    <property type="match status" value="1"/>
</dbReference>
<dbReference type="PANTHER" id="PTHR43000">
    <property type="entry name" value="DTDP-D-GLUCOSE 4,6-DEHYDRATASE-RELATED"/>
    <property type="match status" value="1"/>
</dbReference>
<accession>A0A0G0QQH4</accession>
<comment type="similarity">
    <text evidence="1">Belongs to the NAD(P)-dependent epimerase/dehydratase family.</text>
</comment>
<evidence type="ECO:0000313" key="4">
    <source>
        <dbReference type="Proteomes" id="UP000034881"/>
    </source>
</evidence>
<evidence type="ECO:0000259" key="2">
    <source>
        <dbReference type="Pfam" id="PF01370"/>
    </source>
</evidence>